<feature type="region of interest" description="Disordered" evidence="1">
    <location>
        <begin position="1"/>
        <end position="65"/>
    </location>
</feature>
<sequence length="232" mass="25998">MPAIPSGGSSSAADSDPPSGSSVANAHRMRRLRPLLPEPTARTQDELVPVPATSLATHGRHQRIKVDPKYIHSRAHDIENSAPSLPVGSLDTRRPATAHERRSAAQTRRRQREARERHENPPAHADSVNPKRSAAQQARHQRELATQILENLHIPQHGEERIHHSPAIAQSLRRMVERANRMLDQDPECDTTGALERALRAEDAANGGRRRYRTENWTQSMRRLMAERAFTG</sequence>
<gene>
    <name evidence="2" type="ORF">MCHLO_12929</name>
</gene>
<accession>A0ABQ0LYU0</accession>
<protein>
    <submittedName>
        <fullName evidence="2">Uncharacterized protein</fullName>
    </submittedName>
</protein>
<dbReference type="Proteomes" id="UP000815677">
    <property type="component" value="Unassembled WGS sequence"/>
</dbReference>
<evidence type="ECO:0000256" key="1">
    <source>
        <dbReference type="SAM" id="MobiDB-lite"/>
    </source>
</evidence>
<evidence type="ECO:0000313" key="2">
    <source>
        <dbReference type="EMBL" id="GAT56248.1"/>
    </source>
</evidence>
<feature type="region of interest" description="Disordered" evidence="1">
    <location>
        <begin position="78"/>
        <end position="140"/>
    </location>
</feature>
<feature type="compositionally biased region" description="Basic and acidic residues" evidence="1">
    <location>
        <begin position="91"/>
        <end position="103"/>
    </location>
</feature>
<keyword evidence="3" id="KW-1185">Reference proteome</keyword>
<proteinExistence type="predicted"/>
<reference evidence="2" key="1">
    <citation type="submission" date="2014-09" db="EMBL/GenBank/DDBJ databases">
        <title>Genome sequence of the luminous mushroom Mycena chlorophos for searching fungal bioluminescence genes.</title>
        <authorList>
            <person name="Tanaka Y."/>
            <person name="Kasuga D."/>
            <person name="Oba Y."/>
            <person name="Hase S."/>
            <person name="Sato K."/>
            <person name="Oba Y."/>
            <person name="Sakakibara Y."/>
        </authorList>
    </citation>
    <scope>NUCLEOTIDE SEQUENCE</scope>
</reference>
<feature type="compositionally biased region" description="Low complexity" evidence="1">
    <location>
        <begin position="1"/>
        <end position="22"/>
    </location>
</feature>
<name>A0ABQ0LYU0_MYCCL</name>
<organism evidence="2 3">
    <name type="scientific">Mycena chlorophos</name>
    <name type="common">Agaric fungus</name>
    <name type="synonym">Agaricus chlorophos</name>
    <dbReference type="NCBI Taxonomy" id="658473"/>
    <lineage>
        <taxon>Eukaryota</taxon>
        <taxon>Fungi</taxon>
        <taxon>Dikarya</taxon>
        <taxon>Basidiomycota</taxon>
        <taxon>Agaricomycotina</taxon>
        <taxon>Agaricomycetes</taxon>
        <taxon>Agaricomycetidae</taxon>
        <taxon>Agaricales</taxon>
        <taxon>Marasmiineae</taxon>
        <taxon>Mycenaceae</taxon>
        <taxon>Mycena</taxon>
    </lineage>
</organism>
<evidence type="ECO:0000313" key="3">
    <source>
        <dbReference type="Proteomes" id="UP000815677"/>
    </source>
</evidence>
<dbReference type="EMBL" id="DF849259">
    <property type="protein sequence ID" value="GAT56248.1"/>
    <property type="molecule type" value="Genomic_DNA"/>
</dbReference>